<protein>
    <submittedName>
        <fullName evidence="5">Amino acid ABC transporter substrate-binding protein</fullName>
    </submittedName>
</protein>
<dbReference type="InterPro" id="IPR001638">
    <property type="entry name" value="Solute-binding_3/MltF_N"/>
</dbReference>
<dbReference type="GO" id="GO:0016020">
    <property type="term" value="C:membrane"/>
    <property type="evidence" value="ECO:0007669"/>
    <property type="project" value="InterPro"/>
</dbReference>
<dbReference type="RefSeq" id="WP_012243249.1">
    <property type="nucleotide sequence ID" value="NZ_JACAOE010000002.1"/>
</dbReference>
<dbReference type="SMART" id="SM00079">
    <property type="entry name" value="PBPe"/>
    <property type="match status" value="1"/>
</dbReference>
<reference evidence="5 6" key="1">
    <citation type="submission" date="2019-07" db="EMBL/GenBank/DDBJ databases">
        <title>Genome sequence of Acholeplasma laidlawii strain with increased resistance to erythromycin.</title>
        <authorList>
            <person name="Medvedeva E.S."/>
            <person name="Baranova N.B."/>
            <person name="Siniagina M.N."/>
            <person name="Mouzykantov A."/>
            <person name="Chernova O.A."/>
            <person name="Chernov V.M."/>
        </authorList>
    </citation>
    <scope>NUCLEOTIDE SEQUENCE [LARGE SCALE GENOMIC DNA]</scope>
    <source>
        <strain evidence="5 6">PG8REry</strain>
    </source>
</reference>
<gene>
    <name evidence="5" type="ORF">FNV44_06165</name>
</gene>
<dbReference type="InterPro" id="IPR001320">
    <property type="entry name" value="Iontro_rcpt_C"/>
</dbReference>
<keyword evidence="1 2" id="KW-0732">Signal</keyword>
<evidence type="ECO:0000256" key="2">
    <source>
        <dbReference type="SAM" id="SignalP"/>
    </source>
</evidence>
<feature type="signal peptide" evidence="2">
    <location>
        <begin position="1"/>
        <end position="18"/>
    </location>
</feature>
<evidence type="ECO:0000313" key="5">
    <source>
        <dbReference type="EMBL" id="TRX99285.1"/>
    </source>
</evidence>
<feature type="domain" description="Solute-binding protein family 3/N-terminal" evidence="3">
    <location>
        <begin position="36"/>
        <end position="258"/>
    </location>
</feature>
<dbReference type="Proteomes" id="UP000315938">
    <property type="component" value="Unassembled WGS sequence"/>
</dbReference>
<dbReference type="OMA" id="DTPFENF"/>
<feature type="domain" description="Ionotropic glutamate receptor C-terminal" evidence="4">
    <location>
        <begin position="38"/>
        <end position="257"/>
    </location>
</feature>
<proteinExistence type="predicted"/>
<dbReference type="CDD" id="cd00996">
    <property type="entry name" value="PBP2_AatB_like"/>
    <property type="match status" value="1"/>
</dbReference>
<dbReference type="AlphaFoldDB" id="A0A553IGE8"/>
<dbReference type="PANTHER" id="PTHR35936">
    <property type="entry name" value="MEMBRANE-BOUND LYTIC MUREIN TRANSGLYCOSYLASE F"/>
    <property type="match status" value="1"/>
</dbReference>
<dbReference type="PROSITE" id="PS51257">
    <property type="entry name" value="PROKAR_LIPOPROTEIN"/>
    <property type="match status" value="1"/>
</dbReference>
<dbReference type="Pfam" id="PF00497">
    <property type="entry name" value="SBP_bac_3"/>
    <property type="match status" value="1"/>
</dbReference>
<comment type="caution">
    <text evidence="5">The sequence shown here is derived from an EMBL/GenBank/DDBJ whole genome shotgun (WGS) entry which is preliminary data.</text>
</comment>
<dbReference type="SMART" id="SM00062">
    <property type="entry name" value="PBPb"/>
    <property type="match status" value="1"/>
</dbReference>
<name>A0A553IGE8_ACHLA</name>
<evidence type="ECO:0000256" key="1">
    <source>
        <dbReference type="ARBA" id="ARBA00022729"/>
    </source>
</evidence>
<organism evidence="5 6">
    <name type="scientific">Acholeplasma laidlawii</name>
    <dbReference type="NCBI Taxonomy" id="2148"/>
    <lineage>
        <taxon>Bacteria</taxon>
        <taxon>Bacillati</taxon>
        <taxon>Mycoplasmatota</taxon>
        <taxon>Mollicutes</taxon>
        <taxon>Acholeplasmatales</taxon>
        <taxon>Acholeplasmataceae</taxon>
        <taxon>Acholeplasma</taxon>
    </lineage>
</organism>
<dbReference type="PANTHER" id="PTHR35936:SF34">
    <property type="entry name" value="ABC TRANSPORTER EXTRACELLULAR-BINDING PROTEIN YCKB-RELATED"/>
    <property type="match status" value="1"/>
</dbReference>
<evidence type="ECO:0000259" key="3">
    <source>
        <dbReference type="SMART" id="SM00062"/>
    </source>
</evidence>
<dbReference type="GO" id="GO:0015276">
    <property type="term" value="F:ligand-gated monoatomic ion channel activity"/>
    <property type="evidence" value="ECO:0007669"/>
    <property type="project" value="InterPro"/>
</dbReference>
<evidence type="ECO:0000259" key="4">
    <source>
        <dbReference type="SMART" id="SM00079"/>
    </source>
</evidence>
<evidence type="ECO:0000313" key="6">
    <source>
        <dbReference type="Proteomes" id="UP000315938"/>
    </source>
</evidence>
<sequence length="262" mass="29216">MKKLFLLLSIMLTTIVLTACNANNLTDYEYIEQKGSFTLGYTDFPPMGYLDNGTPSGFDIEIATLVFERLGIELKFKYIDWDAKVVELDSKRIDAIWNGLTITDERKLEMTFSKPYFDNNLIIISKEGSNIDTISDLSDKNIGLELGSSADLSVGKNENILSISKEVKKYSTSSDAILALNAGLVDAVIVDEIYARYVVLKDTTNAYTISSEIIGTEQYGIGFRLGDETLKTKIDEALDALFEEGLIEPISIKYFGVNLFVR</sequence>
<accession>A0A553IGE8</accession>
<dbReference type="Gene3D" id="3.40.190.10">
    <property type="entry name" value="Periplasmic binding protein-like II"/>
    <property type="match status" value="2"/>
</dbReference>
<dbReference type="SUPFAM" id="SSF53850">
    <property type="entry name" value="Periplasmic binding protein-like II"/>
    <property type="match status" value="1"/>
</dbReference>
<dbReference type="EMBL" id="VKID01000002">
    <property type="protein sequence ID" value="TRX99285.1"/>
    <property type="molecule type" value="Genomic_DNA"/>
</dbReference>
<dbReference type="GeneID" id="41339455"/>
<feature type="chain" id="PRO_5022816317" evidence="2">
    <location>
        <begin position="19"/>
        <end position="262"/>
    </location>
</feature>